<dbReference type="KEGG" id="slom:PXH66_04315"/>
<evidence type="ECO:0000313" key="3">
    <source>
        <dbReference type="Proteomes" id="UP001218638"/>
    </source>
</evidence>
<dbReference type="Pfam" id="PF00149">
    <property type="entry name" value="Metallophos"/>
    <property type="match status" value="1"/>
</dbReference>
<reference evidence="2" key="1">
    <citation type="submission" date="2023-03" db="EMBL/GenBank/DDBJ databases">
        <title>Lomoglobus Profundus gen. nov., sp. nov., a novel member of the phylum Verrucomicrobia, isolated from deep-marine sediment of South China Sea.</title>
        <authorList>
            <person name="Ahmad T."/>
            <person name="Ishaq S.E."/>
            <person name="Wang F."/>
        </authorList>
    </citation>
    <scope>NUCLEOTIDE SEQUENCE</scope>
    <source>
        <strain evidence="2">LMO-M01</strain>
    </source>
</reference>
<dbReference type="SUPFAM" id="SSF56300">
    <property type="entry name" value="Metallo-dependent phosphatases"/>
    <property type="match status" value="1"/>
</dbReference>
<keyword evidence="3" id="KW-1185">Reference proteome</keyword>
<accession>A0AAF0CQ87</accession>
<dbReference type="EMBL" id="CP119075">
    <property type="protein sequence ID" value="WED66070.1"/>
    <property type="molecule type" value="Genomic_DNA"/>
</dbReference>
<protein>
    <submittedName>
        <fullName evidence="2">Metallophosphoesterase</fullName>
    </submittedName>
</protein>
<dbReference type="Gene3D" id="3.60.21.10">
    <property type="match status" value="1"/>
</dbReference>
<dbReference type="AlphaFoldDB" id="A0AAF0CQ87"/>
<gene>
    <name evidence="2" type="ORF">PXH66_04315</name>
</gene>
<dbReference type="InterPro" id="IPR004843">
    <property type="entry name" value="Calcineurin-like_PHP"/>
</dbReference>
<organism evidence="2 3">
    <name type="scientific">Synoicihabitans lomoniglobus</name>
    <dbReference type="NCBI Taxonomy" id="2909285"/>
    <lineage>
        <taxon>Bacteria</taxon>
        <taxon>Pseudomonadati</taxon>
        <taxon>Verrucomicrobiota</taxon>
        <taxon>Opitutia</taxon>
        <taxon>Opitutales</taxon>
        <taxon>Opitutaceae</taxon>
        <taxon>Synoicihabitans</taxon>
    </lineage>
</organism>
<name>A0AAF0CQ87_9BACT</name>
<dbReference type="GO" id="GO:0016787">
    <property type="term" value="F:hydrolase activity"/>
    <property type="evidence" value="ECO:0007669"/>
    <property type="project" value="InterPro"/>
</dbReference>
<dbReference type="RefSeq" id="WP_330931260.1">
    <property type="nucleotide sequence ID" value="NZ_CP119075.1"/>
</dbReference>
<dbReference type="Proteomes" id="UP001218638">
    <property type="component" value="Chromosome"/>
</dbReference>
<proteinExistence type="predicted"/>
<sequence>MLRILSDLHLHDASCPIRKVEDLSPLLHDVDELWICGDSCDNQSGIDPDAVAAMRSFFEDRVATVRFITGNHDPDISTTHELQTAEGRLWAVHGDVFLDDIVPWSRARDQLVARLGRVRQAHPELDFNHLPDRLRLMRLACTGFHREFDPQRTDILYKTWRLMLEFFPPRQAWAMFRTWRTFADQAIARADQWRPHAQIIVTGHVHFPRVWQRGHRHVINCGAFPGPLGAFAVDLVDDVVTVHRITSRGDNWYPDRTVATIPLAAPHSDRLTTEA</sequence>
<evidence type="ECO:0000259" key="1">
    <source>
        <dbReference type="Pfam" id="PF00149"/>
    </source>
</evidence>
<feature type="domain" description="Calcineurin-like phosphoesterase" evidence="1">
    <location>
        <begin position="4"/>
        <end position="207"/>
    </location>
</feature>
<dbReference type="InterPro" id="IPR029052">
    <property type="entry name" value="Metallo-depent_PP-like"/>
</dbReference>
<evidence type="ECO:0000313" key="2">
    <source>
        <dbReference type="EMBL" id="WED66070.1"/>
    </source>
</evidence>